<keyword evidence="2" id="KW-1133">Transmembrane helix</keyword>
<evidence type="ECO:0000256" key="2">
    <source>
        <dbReference type="SAM" id="Phobius"/>
    </source>
</evidence>
<dbReference type="SMART" id="SM00331">
    <property type="entry name" value="PP2C_SIG"/>
    <property type="match status" value="1"/>
</dbReference>
<dbReference type="GO" id="GO:0007165">
    <property type="term" value="P:signal transduction"/>
    <property type="evidence" value="ECO:0007669"/>
    <property type="project" value="InterPro"/>
</dbReference>
<evidence type="ECO:0000259" key="3">
    <source>
        <dbReference type="PROSITE" id="PS50885"/>
    </source>
</evidence>
<proteinExistence type="predicted"/>
<feature type="transmembrane region" description="Helical" evidence="2">
    <location>
        <begin position="283"/>
        <end position="304"/>
    </location>
</feature>
<feature type="transmembrane region" description="Helical" evidence="2">
    <location>
        <begin position="12"/>
        <end position="36"/>
    </location>
</feature>
<comment type="caution">
    <text evidence="4">The sequence shown here is derived from an EMBL/GenBank/DDBJ whole genome shotgun (WGS) entry which is preliminary data.</text>
</comment>
<dbReference type="Gene3D" id="3.60.40.10">
    <property type="entry name" value="PPM-type phosphatase domain"/>
    <property type="match status" value="1"/>
</dbReference>
<dbReference type="InterPro" id="IPR003660">
    <property type="entry name" value="HAMP_dom"/>
</dbReference>
<keyword evidence="2" id="KW-0812">Transmembrane</keyword>
<feature type="transmembrane region" description="Helical" evidence="2">
    <location>
        <begin position="152"/>
        <end position="176"/>
    </location>
</feature>
<dbReference type="InterPro" id="IPR052016">
    <property type="entry name" value="Bact_Sigma-Reg"/>
</dbReference>
<dbReference type="Proteomes" id="UP000541136">
    <property type="component" value="Unassembled WGS sequence"/>
</dbReference>
<gene>
    <name evidence="4" type="ORF">HNR28_001565</name>
</gene>
<dbReference type="Pfam" id="PF07228">
    <property type="entry name" value="SpoIIE"/>
    <property type="match status" value="1"/>
</dbReference>
<dbReference type="PANTHER" id="PTHR43156">
    <property type="entry name" value="STAGE II SPORULATION PROTEIN E-RELATED"/>
    <property type="match status" value="1"/>
</dbReference>
<sequence length="943" mass="101185">MPKTERPSVRAWLRDAAGGFLIVLVAASLASGILLWRLQDTVAAATQGQSRDLAASVGRSLGRQFVRAGQLGIPLDAIPAIDRSLDNTLAHVPQLAAITLTDAGGKVLGAAQRSRAGAPTAVATELAVGAQRIGTLEVAAAPPVLPGSHAGLLAGMLLLILPLALLGGLCTALHGAHLRRHRRRLREMLRTAPEDLVPPVPGPRPESRDILGQAWHALQTTAARTAQRRADLAHQAESLLAVDFDGSIRPRLAALGIPLAAPAPRTRIVPPARARRFSLRLRLTLIIALGFALLIGSLSGLQALREHLLRQQAANLGQEDQSALWKQFLSSQTLLIAGELQDLSARLEAAGGTAGAPRDGHTALDRLVLVDPNRQVYPLQGAATDAALLDAGTLDEVLAGRPAQGLRNLDDDQTLVVAARPVRMQGGTWALIGARALDTALQQVDPDGLDEQYSIHFLNPKGRLVASTGRAAWTRLGLAPPVGRTQYRTLEDGGRILLLTATPVASVSGSAGGLLLTLKDVTALMKPSLTLGRLALLLAAGLAILGLALIHRIIWRSFRPLQDSLQTLDELSGPQDDARGRADGRRDEIEQLGRSIAALRHKTLQLARDQAQQARIRRRQEAVMAGELRALADSMDAASRQEVQALIDRQAGPDEDGDGLRRLAEVMGDLRHRLVDQHRRLSDMVIELRDALITKTKLAGLQQELQIASAVQLSILPRSMPDDPRMELGCRILPAREVGGDFYDFYMLDEHHLGFVIADVSGKGIPAALFMAISRTLLKSTARFVRQPAACVQRLNALLAAENEQMLFVTLFYATLDLRTGRLDYVNAGHHAPWLMSAGGELSAVPPTHGIAVGIEEDMPYAQKTLYLQPGDLLYLYTDGITEAFDPAGQVFGDDRLAGLLRAQSADVAPDALIDAVIADVRAFEQGTDPTDDVTSLCLRYRG</sequence>
<dbReference type="PANTHER" id="PTHR43156:SF2">
    <property type="entry name" value="STAGE II SPORULATION PROTEIN E"/>
    <property type="match status" value="1"/>
</dbReference>
<keyword evidence="1 4" id="KW-0378">Hydrolase</keyword>
<evidence type="ECO:0000313" key="5">
    <source>
        <dbReference type="Proteomes" id="UP000541136"/>
    </source>
</evidence>
<dbReference type="RefSeq" id="WP_151025183.1">
    <property type="nucleotide sequence ID" value="NZ_JACHIB010000007.1"/>
</dbReference>
<feature type="transmembrane region" description="Helical" evidence="2">
    <location>
        <begin position="530"/>
        <end position="555"/>
    </location>
</feature>
<dbReference type="InterPro" id="IPR036457">
    <property type="entry name" value="PPM-type-like_dom_sf"/>
</dbReference>
<keyword evidence="2" id="KW-0472">Membrane</keyword>
<evidence type="ECO:0000313" key="4">
    <source>
        <dbReference type="EMBL" id="MBB6083527.1"/>
    </source>
</evidence>
<dbReference type="GO" id="GO:0016791">
    <property type="term" value="F:phosphatase activity"/>
    <property type="evidence" value="ECO:0007669"/>
    <property type="project" value="TreeGrafter"/>
</dbReference>
<accession>A0A7W9WLS0</accession>
<dbReference type="PROSITE" id="PS50885">
    <property type="entry name" value="HAMP"/>
    <property type="match status" value="1"/>
</dbReference>
<feature type="transmembrane region" description="Helical" evidence="2">
    <location>
        <begin position="496"/>
        <end position="518"/>
    </location>
</feature>
<dbReference type="GO" id="GO:0016020">
    <property type="term" value="C:membrane"/>
    <property type="evidence" value="ECO:0007669"/>
    <property type="project" value="InterPro"/>
</dbReference>
<feature type="domain" description="HAMP" evidence="3">
    <location>
        <begin position="555"/>
        <end position="608"/>
    </location>
</feature>
<dbReference type="AlphaFoldDB" id="A0A7W9WLS0"/>
<reference evidence="4 5" key="1">
    <citation type="submission" date="2020-08" db="EMBL/GenBank/DDBJ databases">
        <title>Genomic Encyclopedia of Type Strains, Phase IV (KMG-IV): sequencing the most valuable type-strain genomes for metagenomic binning, comparative biology and taxonomic classification.</title>
        <authorList>
            <person name="Goeker M."/>
        </authorList>
    </citation>
    <scope>NUCLEOTIDE SEQUENCE [LARGE SCALE GENOMIC DNA]</scope>
    <source>
        <strain evidence="4 5">DSM 12141</strain>
    </source>
</reference>
<name>A0A7W9WLS0_CASDE</name>
<dbReference type="EMBL" id="JACHIB010000007">
    <property type="protein sequence ID" value="MBB6083527.1"/>
    <property type="molecule type" value="Genomic_DNA"/>
</dbReference>
<evidence type="ECO:0000256" key="1">
    <source>
        <dbReference type="ARBA" id="ARBA00022801"/>
    </source>
</evidence>
<dbReference type="SUPFAM" id="SSF81606">
    <property type="entry name" value="PP2C-like"/>
    <property type="match status" value="1"/>
</dbReference>
<organism evidence="4 5">
    <name type="scientific">Castellaniella defragrans</name>
    <name type="common">Alcaligenes defragrans</name>
    <dbReference type="NCBI Taxonomy" id="75697"/>
    <lineage>
        <taxon>Bacteria</taxon>
        <taxon>Pseudomonadati</taxon>
        <taxon>Pseudomonadota</taxon>
        <taxon>Betaproteobacteria</taxon>
        <taxon>Burkholderiales</taxon>
        <taxon>Alcaligenaceae</taxon>
        <taxon>Castellaniella</taxon>
    </lineage>
</organism>
<protein>
    <submittedName>
        <fullName evidence="4">Sigma-B regulation protein RsbU (Phosphoserine phosphatase)</fullName>
        <ecNumber evidence="4">3.1.3.3</ecNumber>
    </submittedName>
</protein>
<dbReference type="EC" id="3.1.3.3" evidence="4"/>
<dbReference type="InterPro" id="IPR001932">
    <property type="entry name" value="PPM-type_phosphatase-like_dom"/>
</dbReference>